<dbReference type="Pfam" id="PF00657">
    <property type="entry name" value="Lipase_GDSL"/>
    <property type="match status" value="1"/>
</dbReference>
<evidence type="ECO:0000256" key="5">
    <source>
        <dbReference type="SAM" id="SignalP"/>
    </source>
</evidence>
<sequence>METKKLEFFFCIFLFSLLAGHQKVGGSSHHHHHHTHRHPYVFKPSKLFVFGDSYADTGNIAKSQANSWKFPYGITFPGKPVGRFSDGRVLTDYIAKFVGIKSPIPYRLRKYAAKRIRYGINFAYGGTGVFNTLVPLPNMTTQIDFLQQLIHDAVYSCSDLQSSVALVSLAGNDYSAFTARNGSAQGLQSFIPLVVTQLATNLKRIHGLGVRKVAVTTLEPLGCLPRSTAMSSFQMCNGTQNAAVSYHNLLLQQAVAKLNNESKDSAFVVLDLYGSFMSVFKNKGEHPGSSKFVNPFKPCCVGISQAYSCGSVDGSGVKKYTICNDPESAFFWDTVHPTQEGWHAVYSALQASLEQLH</sequence>
<organism evidence="6 7">
    <name type="scientific">Liquidambar formosana</name>
    <name type="common">Formosan gum</name>
    <dbReference type="NCBI Taxonomy" id="63359"/>
    <lineage>
        <taxon>Eukaryota</taxon>
        <taxon>Viridiplantae</taxon>
        <taxon>Streptophyta</taxon>
        <taxon>Embryophyta</taxon>
        <taxon>Tracheophyta</taxon>
        <taxon>Spermatophyta</taxon>
        <taxon>Magnoliopsida</taxon>
        <taxon>eudicotyledons</taxon>
        <taxon>Gunneridae</taxon>
        <taxon>Pentapetalae</taxon>
        <taxon>Saxifragales</taxon>
        <taxon>Altingiaceae</taxon>
        <taxon>Liquidambar</taxon>
    </lineage>
</organism>
<dbReference type="CDD" id="cd01837">
    <property type="entry name" value="SGNH_plant_lipase_like"/>
    <property type="match status" value="1"/>
</dbReference>
<keyword evidence="3" id="KW-0442">Lipid degradation</keyword>
<keyword evidence="4" id="KW-0443">Lipid metabolism</keyword>
<keyword evidence="7" id="KW-1185">Reference proteome</keyword>
<dbReference type="PANTHER" id="PTHR46020:SF32">
    <property type="entry name" value="GDSL ESTERASE_LIPASE"/>
    <property type="match status" value="1"/>
</dbReference>
<name>A0AAP0S8W9_LIQFO</name>
<dbReference type="Gene3D" id="3.40.50.1110">
    <property type="entry name" value="SGNH hydrolase"/>
    <property type="match status" value="1"/>
</dbReference>
<dbReference type="InterPro" id="IPR001087">
    <property type="entry name" value="GDSL"/>
</dbReference>
<accession>A0AAP0S8W9</accession>
<keyword evidence="5" id="KW-0732">Signal</keyword>
<evidence type="ECO:0000256" key="4">
    <source>
        <dbReference type="ARBA" id="ARBA00023098"/>
    </source>
</evidence>
<dbReference type="GO" id="GO:0016788">
    <property type="term" value="F:hydrolase activity, acting on ester bonds"/>
    <property type="evidence" value="ECO:0007669"/>
    <property type="project" value="InterPro"/>
</dbReference>
<dbReference type="InterPro" id="IPR035669">
    <property type="entry name" value="SGNH_plant_lipase-like"/>
</dbReference>
<comment type="similarity">
    <text evidence="1">Belongs to the 'GDSL' lipolytic enzyme family.</text>
</comment>
<evidence type="ECO:0000313" key="6">
    <source>
        <dbReference type="EMBL" id="KAK9289937.1"/>
    </source>
</evidence>
<evidence type="ECO:0000256" key="2">
    <source>
        <dbReference type="ARBA" id="ARBA00022801"/>
    </source>
</evidence>
<gene>
    <name evidence="6" type="ORF">L1049_008099</name>
</gene>
<feature type="chain" id="PRO_5042981420" description="GDSL esterase/lipase At5g03610-like" evidence="5">
    <location>
        <begin position="27"/>
        <end position="357"/>
    </location>
</feature>
<dbReference type="AlphaFoldDB" id="A0AAP0S8W9"/>
<evidence type="ECO:0000256" key="3">
    <source>
        <dbReference type="ARBA" id="ARBA00022963"/>
    </source>
</evidence>
<dbReference type="PANTHER" id="PTHR46020">
    <property type="entry name" value="OSJNBB0059K02.9 PROTEIN"/>
    <property type="match status" value="1"/>
</dbReference>
<keyword evidence="2" id="KW-0378">Hydrolase</keyword>
<dbReference type="GO" id="GO:0016042">
    <property type="term" value="P:lipid catabolic process"/>
    <property type="evidence" value="ECO:0007669"/>
    <property type="project" value="UniProtKB-KW"/>
</dbReference>
<comment type="caution">
    <text evidence="6">The sequence shown here is derived from an EMBL/GenBank/DDBJ whole genome shotgun (WGS) entry which is preliminary data.</text>
</comment>
<dbReference type="InterPro" id="IPR036514">
    <property type="entry name" value="SGNH_hydro_sf"/>
</dbReference>
<evidence type="ECO:0000256" key="1">
    <source>
        <dbReference type="ARBA" id="ARBA00008668"/>
    </source>
</evidence>
<protein>
    <recommendedName>
        <fullName evidence="8">GDSL esterase/lipase At5g03610-like</fullName>
    </recommendedName>
</protein>
<dbReference type="Proteomes" id="UP001415857">
    <property type="component" value="Unassembled WGS sequence"/>
</dbReference>
<evidence type="ECO:0000313" key="7">
    <source>
        <dbReference type="Proteomes" id="UP001415857"/>
    </source>
</evidence>
<dbReference type="SUPFAM" id="SSF52266">
    <property type="entry name" value="SGNH hydrolase"/>
    <property type="match status" value="1"/>
</dbReference>
<proteinExistence type="inferred from homology"/>
<reference evidence="6 7" key="1">
    <citation type="journal article" date="2024" name="Plant J.">
        <title>Genome sequences and population genomics reveal climatic adaptation and genomic divergence between two closely related sweetgum species.</title>
        <authorList>
            <person name="Xu W.Q."/>
            <person name="Ren C.Q."/>
            <person name="Zhang X.Y."/>
            <person name="Comes H.P."/>
            <person name="Liu X.H."/>
            <person name="Li Y.G."/>
            <person name="Kettle C.J."/>
            <person name="Jalonen R."/>
            <person name="Gaisberger H."/>
            <person name="Ma Y.Z."/>
            <person name="Qiu Y.X."/>
        </authorList>
    </citation>
    <scope>NUCLEOTIDE SEQUENCE [LARGE SCALE GENOMIC DNA]</scope>
    <source>
        <strain evidence="6">Hangzhou</strain>
    </source>
</reference>
<evidence type="ECO:0008006" key="8">
    <source>
        <dbReference type="Google" id="ProtNLM"/>
    </source>
</evidence>
<dbReference type="EMBL" id="JBBPBK010000002">
    <property type="protein sequence ID" value="KAK9289937.1"/>
    <property type="molecule type" value="Genomic_DNA"/>
</dbReference>
<feature type="signal peptide" evidence="5">
    <location>
        <begin position="1"/>
        <end position="26"/>
    </location>
</feature>